<dbReference type="GO" id="GO:0002188">
    <property type="term" value="P:translation reinitiation"/>
    <property type="evidence" value="ECO:0007669"/>
    <property type="project" value="TreeGrafter"/>
</dbReference>
<dbReference type="PROSITE" id="PS50889">
    <property type="entry name" value="S4"/>
    <property type="match status" value="1"/>
</dbReference>
<dbReference type="PANTHER" id="PTHR14005:SF1">
    <property type="entry name" value="EUKARYOTIC TRANSLATION INITIATION FACTOR 3 SUBUNIT A"/>
    <property type="match status" value="1"/>
</dbReference>
<keyword evidence="1" id="KW-0694">RNA-binding</keyword>
<name>A0A453QJM0_AEGTS</name>
<dbReference type="GO" id="GO:0001732">
    <property type="term" value="P:formation of cytoplasmic translation initiation complex"/>
    <property type="evidence" value="ECO:0007669"/>
    <property type="project" value="TreeGrafter"/>
</dbReference>
<dbReference type="Gramene" id="AET7Gv20193300.2">
    <property type="protein sequence ID" value="AET7Gv20193300.2"/>
    <property type="gene ID" value="AET7Gv20193300"/>
</dbReference>
<dbReference type="GO" id="GO:0003729">
    <property type="term" value="F:mRNA binding"/>
    <property type="evidence" value="ECO:0007669"/>
    <property type="project" value="TreeGrafter"/>
</dbReference>
<organism evidence="3 4">
    <name type="scientific">Aegilops tauschii subsp. strangulata</name>
    <name type="common">Goatgrass</name>
    <dbReference type="NCBI Taxonomy" id="200361"/>
    <lineage>
        <taxon>Eukaryota</taxon>
        <taxon>Viridiplantae</taxon>
        <taxon>Streptophyta</taxon>
        <taxon>Embryophyta</taxon>
        <taxon>Tracheophyta</taxon>
        <taxon>Spermatophyta</taxon>
        <taxon>Magnoliopsida</taxon>
        <taxon>Liliopsida</taxon>
        <taxon>Poales</taxon>
        <taxon>Poaceae</taxon>
        <taxon>BOP clade</taxon>
        <taxon>Pooideae</taxon>
        <taxon>Triticodae</taxon>
        <taxon>Triticeae</taxon>
        <taxon>Triticinae</taxon>
        <taxon>Aegilops</taxon>
    </lineage>
</organism>
<dbReference type="GO" id="GO:0003743">
    <property type="term" value="F:translation initiation factor activity"/>
    <property type="evidence" value="ECO:0007669"/>
    <property type="project" value="TreeGrafter"/>
</dbReference>
<accession>A0A453QJM0</accession>
<dbReference type="GO" id="GO:0043614">
    <property type="term" value="C:multi-eIF complex"/>
    <property type="evidence" value="ECO:0007669"/>
    <property type="project" value="TreeGrafter"/>
</dbReference>
<dbReference type="GO" id="GO:0071541">
    <property type="term" value="C:eukaryotic translation initiation factor 3 complex, eIF3m"/>
    <property type="evidence" value="ECO:0007669"/>
    <property type="project" value="TreeGrafter"/>
</dbReference>
<proteinExistence type="predicted"/>
<dbReference type="EnsemblPlants" id="AET7Gv20193300.2">
    <property type="protein sequence ID" value="AET7Gv20193300.2"/>
    <property type="gene ID" value="AET7Gv20193300"/>
</dbReference>
<reference evidence="3" key="5">
    <citation type="journal article" date="2021" name="G3 (Bethesda)">
        <title>Aegilops tauschii genome assembly Aet v5.0 features greater sequence contiguity and improved annotation.</title>
        <authorList>
            <person name="Wang L."/>
            <person name="Zhu T."/>
            <person name="Rodriguez J.C."/>
            <person name="Deal K.R."/>
            <person name="Dubcovsky J."/>
            <person name="McGuire P.E."/>
            <person name="Lux T."/>
            <person name="Spannagl M."/>
            <person name="Mayer K.F.X."/>
            <person name="Baldrich P."/>
            <person name="Meyers B.C."/>
            <person name="Huo N."/>
            <person name="Gu Y.Q."/>
            <person name="Zhou H."/>
            <person name="Devos K.M."/>
            <person name="Bennetzen J.L."/>
            <person name="Unver T."/>
            <person name="Budak H."/>
            <person name="Gulick P.J."/>
            <person name="Galiba G."/>
            <person name="Kalapos B."/>
            <person name="Nelson D.R."/>
            <person name="Li P."/>
            <person name="You F.M."/>
            <person name="Luo M.C."/>
            <person name="Dvorak J."/>
        </authorList>
    </citation>
    <scope>NUCLEOTIDE SEQUENCE [LARGE SCALE GENOMIC DNA]</scope>
    <source>
        <strain evidence="3">cv. AL8/78</strain>
    </source>
</reference>
<reference evidence="4" key="1">
    <citation type="journal article" date="2014" name="Science">
        <title>Ancient hybridizations among the ancestral genomes of bread wheat.</title>
        <authorList>
            <consortium name="International Wheat Genome Sequencing Consortium,"/>
            <person name="Marcussen T."/>
            <person name="Sandve S.R."/>
            <person name="Heier L."/>
            <person name="Spannagl M."/>
            <person name="Pfeifer M."/>
            <person name="Jakobsen K.S."/>
            <person name="Wulff B.B."/>
            <person name="Steuernagel B."/>
            <person name="Mayer K.F."/>
            <person name="Olsen O.A."/>
        </authorList>
    </citation>
    <scope>NUCLEOTIDE SEQUENCE [LARGE SCALE GENOMIC DNA]</scope>
    <source>
        <strain evidence="4">cv. AL8/78</strain>
    </source>
</reference>
<evidence type="ECO:0000256" key="2">
    <source>
        <dbReference type="SAM" id="Coils"/>
    </source>
</evidence>
<dbReference type="InterPro" id="IPR027512">
    <property type="entry name" value="EIF3A"/>
</dbReference>
<dbReference type="PANTHER" id="PTHR14005">
    <property type="entry name" value="EUKARYOTIC TRANSLATION INITIATION FACTOR 3, THETA SUBUNIT"/>
    <property type="match status" value="1"/>
</dbReference>
<reference evidence="3" key="3">
    <citation type="journal article" date="2017" name="Nature">
        <title>Genome sequence of the progenitor of the wheat D genome Aegilops tauschii.</title>
        <authorList>
            <person name="Luo M.C."/>
            <person name="Gu Y.Q."/>
            <person name="Puiu D."/>
            <person name="Wang H."/>
            <person name="Twardziok S.O."/>
            <person name="Deal K.R."/>
            <person name="Huo N."/>
            <person name="Zhu T."/>
            <person name="Wang L."/>
            <person name="Wang Y."/>
            <person name="McGuire P.E."/>
            <person name="Liu S."/>
            <person name="Long H."/>
            <person name="Ramasamy R.K."/>
            <person name="Rodriguez J.C."/>
            <person name="Van S.L."/>
            <person name="Yuan L."/>
            <person name="Wang Z."/>
            <person name="Xia Z."/>
            <person name="Xiao L."/>
            <person name="Anderson O.D."/>
            <person name="Ouyang S."/>
            <person name="Liang Y."/>
            <person name="Zimin A.V."/>
            <person name="Pertea G."/>
            <person name="Qi P."/>
            <person name="Bennetzen J.L."/>
            <person name="Dai X."/>
            <person name="Dawson M.W."/>
            <person name="Muller H.G."/>
            <person name="Kugler K."/>
            <person name="Rivarola-Duarte L."/>
            <person name="Spannagl M."/>
            <person name="Mayer K.F.X."/>
            <person name="Lu F.H."/>
            <person name="Bevan M.W."/>
            <person name="Leroy P."/>
            <person name="Li P."/>
            <person name="You F.M."/>
            <person name="Sun Q."/>
            <person name="Liu Z."/>
            <person name="Lyons E."/>
            <person name="Wicker T."/>
            <person name="Salzberg S.L."/>
            <person name="Devos K.M."/>
            <person name="Dvorak J."/>
        </authorList>
    </citation>
    <scope>NUCLEOTIDE SEQUENCE [LARGE SCALE GENOMIC DNA]</scope>
    <source>
        <strain evidence="3">cv. AL8/78</strain>
    </source>
</reference>
<reference evidence="3" key="4">
    <citation type="submission" date="2019-03" db="UniProtKB">
        <authorList>
            <consortium name="EnsemblPlants"/>
        </authorList>
    </citation>
    <scope>IDENTIFICATION</scope>
</reference>
<dbReference type="AlphaFoldDB" id="A0A453QJM0"/>
<sequence length="222" mass="26459">IESDALGSHLCVFTDSLNKARSLIHPPVHKPSKLGENFSLAGVVEKEHKRLLARKSIIEKRKEDLERQILEKEKVEESKRLSIQKKSADEERERLLKDQRLRQQQRISREIKEKDRLEAEKIINDFKKIIKNGDKIHVEGDMTKQFAMEVVRSQRVKELEEMEKKLQKLAKKMDHLERAKRQEEAPLIEEAFQKRLEEEKILHEQEQLVCFCCYLMFTRCRF</sequence>
<evidence type="ECO:0000256" key="1">
    <source>
        <dbReference type="PROSITE-ProRule" id="PRU00182"/>
    </source>
</evidence>
<reference evidence="4" key="2">
    <citation type="journal article" date="2017" name="Nat. Plants">
        <title>The Aegilops tauschii genome reveals multiple impacts of transposons.</title>
        <authorList>
            <person name="Zhao G."/>
            <person name="Zou C."/>
            <person name="Li K."/>
            <person name="Wang K."/>
            <person name="Li T."/>
            <person name="Gao L."/>
            <person name="Zhang X."/>
            <person name="Wang H."/>
            <person name="Yang Z."/>
            <person name="Liu X."/>
            <person name="Jiang W."/>
            <person name="Mao L."/>
            <person name="Kong X."/>
            <person name="Jiao Y."/>
            <person name="Jia J."/>
        </authorList>
    </citation>
    <scope>NUCLEOTIDE SEQUENCE [LARGE SCALE GENOMIC DNA]</scope>
    <source>
        <strain evidence="4">cv. AL8/78</strain>
    </source>
</reference>
<dbReference type="GO" id="GO:0071540">
    <property type="term" value="C:eukaryotic translation initiation factor 3 complex, eIF3e"/>
    <property type="evidence" value="ECO:0007669"/>
    <property type="project" value="TreeGrafter"/>
</dbReference>
<keyword evidence="2" id="KW-0175">Coiled coil</keyword>
<dbReference type="Proteomes" id="UP000015105">
    <property type="component" value="Chromosome 7D"/>
</dbReference>
<evidence type="ECO:0000313" key="4">
    <source>
        <dbReference type="Proteomes" id="UP000015105"/>
    </source>
</evidence>
<feature type="coiled-coil region" evidence="2">
    <location>
        <begin position="152"/>
        <end position="182"/>
    </location>
</feature>
<keyword evidence="4" id="KW-1185">Reference proteome</keyword>
<feature type="coiled-coil region" evidence="2">
    <location>
        <begin position="48"/>
        <end position="120"/>
    </location>
</feature>
<protein>
    <submittedName>
        <fullName evidence="3">Uncharacterized protein</fullName>
    </submittedName>
</protein>
<evidence type="ECO:0000313" key="3">
    <source>
        <dbReference type="EnsemblPlants" id="AET7Gv20193300.2"/>
    </source>
</evidence>